<dbReference type="PANTHER" id="PTHR19879:SF9">
    <property type="entry name" value="TRANSCRIPTION INITIATION FACTOR TFIID SUBUNIT 5"/>
    <property type="match status" value="1"/>
</dbReference>
<dbReference type="InterPro" id="IPR015943">
    <property type="entry name" value="WD40/YVTN_repeat-like_dom_sf"/>
</dbReference>
<dbReference type="Gene3D" id="2.130.10.10">
    <property type="entry name" value="YVTN repeat-like/Quinoprotein amine dehydrogenase"/>
    <property type="match status" value="1"/>
</dbReference>
<reference evidence="4" key="1">
    <citation type="journal article" date="2016" name="Genome Announc.">
        <title>Draft genome sequences of fungus Aspergillus calidoustus.</title>
        <authorList>
            <person name="Horn F."/>
            <person name="Linde J."/>
            <person name="Mattern D.J."/>
            <person name="Walther G."/>
            <person name="Guthke R."/>
            <person name="Scherlach K."/>
            <person name="Martin K."/>
            <person name="Brakhage A.A."/>
            <person name="Petzke L."/>
            <person name="Valiante V."/>
        </authorList>
    </citation>
    <scope>NUCLEOTIDE SEQUENCE [LARGE SCALE GENOMIC DNA]</scope>
    <source>
        <strain evidence="4">SF006504</strain>
    </source>
</reference>
<dbReference type="InterPro" id="IPR036322">
    <property type="entry name" value="WD40_repeat_dom_sf"/>
</dbReference>
<dbReference type="STRING" id="454130.A0A0U5GY39"/>
<accession>A0A0U5GY39</accession>
<dbReference type="Pfam" id="PF12894">
    <property type="entry name" value="ANAPC4_WD40"/>
    <property type="match status" value="1"/>
</dbReference>
<evidence type="ECO:0000256" key="1">
    <source>
        <dbReference type="SAM" id="MobiDB-lite"/>
    </source>
</evidence>
<dbReference type="SUPFAM" id="SSF50978">
    <property type="entry name" value="WD40 repeat-like"/>
    <property type="match status" value="1"/>
</dbReference>
<dbReference type="InterPro" id="IPR024977">
    <property type="entry name" value="Apc4-like_WD40_dom"/>
</dbReference>
<dbReference type="OrthoDB" id="2911645at2759"/>
<keyword evidence="4" id="KW-1185">Reference proteome</keyword>
<evidence type="ECO:0000259" key="2">
    <source>
        <dbReference type="Pfam" id="PF12894"/>
    </source>
</evidence>
<protein>
    <recommendedName>
        <fullName evidence="2">Anaphase-promoting complex subunit 4-like WD40 domain-containing protein</fullName>
    </recommendedName>
</protein>
<feature type="domain" description="Anaphase-promoting complex subunit 4-like WD40" evidence="2">
    <location>
        <begin position="289"/>
        <end position="367"/>
    </location>
</feature>
<dbReference type="PANTHER" id="PTHR19879">
    <property type="entry name" value="TRANSCRIPTION INITIATION FACTOR TFIID"/>
    <property type="match status" value="1"/>
</dbReference>
<dbReference type="OMA" id="LAMHEFP"/>
<organism evidence="3 4">
    <name type="scientific">Aspergillus calidoustus</name>
    <dbReference type="NCBI Taxonomy" id="454130"/>
    <lineage>
        <taxon>Eukaryota</taxon>
        <taxon>Fungi</taxon>
        <taxon>Dikarya</taxon>
        <taxon>Ascomycota</taxon>
        <taxon>Pezizomycotina</taxon>
        <taxon>Eurotiomycetes</taxon>
        <taxon>Eurotiomycetidae</taxon>
        <taxon>Eurotiales</taxon>
        <taxon>Aspergillaceae</taxon>
        <taxon>Aspergillus</taxon>
        <taxon>Aspergillus subgen. Nidulantes</taxon>
    </lineage>
</organism>
<sequence length="499" mass="56042">MPNTLSGTKRKRKRSSSPPRISFESIPLEPHPSKSNLRQATCNKSTIHDRISREPISPEPTPFESISGTPTVREHSPEPAPASLWVPTHIHKIGPHTPRIELEQPASKMTLTHDDKYLAVVVGEKELRLYDTSNFELVSTLQVPEPCSGYKEILFAPLLMENSGYMLVTVTGRMGVYDFNPRVKVPVPRVTVPLDDTESEGSSAGSDEGSLDKRHKSQDVRTTSAMSTMACITEHQFNVLGWNVGFSPDGTFMVYTTLRAKERRVCIWDVKQRRTRKIVNPELKRPKVTICPNSDLIATGGLHGLLHIWKAANGDCVSVFKMAEKDKVLNVIFSPDSKWLAVHDRKGESLHRIYDIATGQTIFSVSNSYSPRAWSIGGNLLAASSVTGHREIVLVDGITGTERVRWDLGDEEGGEKKRKKGRPKFLRQYSSEHLRFLDHGSKLVVCTANGRLDLYDFLSFAKHRYQGWRSSNALLFSNNHRGFVLSDHENKALIFQDFE</sequence>
<gene>
    <name evidence="3" type="ORF">ASPCAL09022</name>
</gene>
<name>A0A0U5GY39_ASPCI</name>
<proteinExistence type="predicted"/>
<feature type="region of interest" description="Disordered" evidence="1">
    <location>
        <begin position="1"/>
        <end position="83"/>
    </location>
</feature>
<evidence type="ECO:0000313" key="3">
    <source>
        <dbReference type="EMBL" id="CEN62387.1"/>
    </source>
</evidence>
<evidence type="ECO:0000313" key="4">
    <source>
        <dbReference type="Proteomes" id="UP000054771"/>
    </source>
</evidence>
<dbReference type="AlphaFoldDB" id="A0A0U5GY39"/>
<feature type="compositionally biased region" description="Polar residues" evidence="1">
    <location>
        <begin position="33"/>
        <end position="45"/>
    </location>
</feature>
<dbReference type="Proteomes" id="UP000054771">
    <property type="component" value="Unassembled WGS sequence"/>
</dbReference>
<feature type="region of interest" description="Disordered" evidence="1">
    <location>
        <begin position="191"/>
        <end position="219"/>
    </location>
</feature>
<dbReference type="EMBL" id="CDMC01000007">
    <property type="protein sequence ID" value="CEN62387.1"/>
    <property type="molecule type" value="Genomic_DNA"/>
</dbReference>